<dbReference type="InterPro" id="IPR010998">
    <property type="entry name" value="Integrase_recombinase_N"/>
</dbReference>
<keyword evidence="1" id="KW-0238">DNA-binding</keyword>
<name>A0A1C7FHD9_9VIBR</name>
<dbReference type="EMBL" id="CP016415">
    <property type="protein sequence ID" value="ANU38409.1"/>
    <property type="molecule type" value="Genomic_DNA"/>
</dbReference>
<dbReference type="SUPFAM" id="SSF47823">
    <property type="entry name" value="lambda integrase-like, N-terminal domain"/>
    <property type="match status" value="1"/>
</dbReference>
<evidence type="ECO:0000256" key="2">
    <source>
        <dbReference type="ARBA" id="ARBA00023172"/>
    </source>
</evidence>
<dbReference type="SUPFAM" id="SSF56349">
    <property type="entry name" value="DNA breaking-rejoining enzymes"/>
    <property type="match status" value="1"/>
</dbReference>
<keyword evidence="2" id="KW-0233">DNA recombination</keyword>
<dbReference type="GO" id="GO:0015074">
    <property type="term" value="P:DNA integration"/>
    <property type="evidence" value="ECO:0007669"/>
    <property type="project" value="InterPro"/>
</dbReference>
<dbReference type="Pfam" id="PF00589">
    <property type="entry name" value="Phage_integrase"/>
    <property type="match status" value="1"/>
</dbReference>
<dbReference type="InterPro" id="IPR002104">
    <property type="entry name" value="Integrase_catalytic"/>
</dbReference>
<reference evidence="4 5" key="1">
    <citation type="submission" date="2016-07" db="EMBL/GenBank/DDBJ databases">
        <title>Genome sequencing of Vibrio scophthalmi strain VS-05, an isolated from Paralichthys olivaceus.</title>
        <authorList>
            <person name="Han H.-J."/>
        </authorList>
    </citation>
    <scope>NUCLEOTIDE SEQUENCE [LARGE SCALE GENOMIC DNA]</scope>
    <source>
        <strain evidence="4 5">VS-05</strain>
    </source>
</reference>
<dbReference type="RefSeq" id="WP_065546254.1">
    <property type="nucleotide sequence ID" value="NZ_CP016415.1"/>
</dbReference>
<evidence type="ECO:0000259" key="3">
    <source>
        <dbReference type="PROSITE" id="PS51898"/>
    </source>
</evidence>
<gene>
    <name evidence="4" type="ORF">VSVS05_03371</name>
</gene>
<dbReference type="Proteomes" id="UP000092528">
    <property type="component" value="Chromosome 2"/>
</dbReference>
<evidence type="ECO:0000313" key="4">
    <source>
        <dbReference type="EMBL" id="ANU38409.1"/>
    </source>
</evidence>
<feature type="domain" description="Tyr recombinase" evidence="3">
    <location>
        <begin position="129"/>
        <end position="311"/>
    </location>
</feature>
<dbReference type="InterPro" id="IPR011010">
    <property type="entry name" value="DNA_brk_join_enz"/>
</dbReference>
<dbReference type="PROSITE" id="PS51898">
    <property type="entry name" value="TYR_RECOMBINASE"/>
    <property type="match status" value="1"/>
</dbReference>
<dbReference type="GO" id="GO:0006310">
    <property type="term" value="P:DNA recombination"/>
    <property type="evidence" value="ECO:0007669"/>
    <property type="project" value="UniProtKB-KW"/>
</dbReference>
<evidence type="ECO:0000313" key="5">
    <source>
        <dbReference type="Proteomes" id="UP000092528"/>
    </source>
</evidence>
<keyword evidence="5" id="KW-1185">Reference proteome</keyword>
<dbReference type="Gene3D" id="1.10.443.10">
    <property type="entry name" value="Intergrase catalytic core"/>
    <property type="match status" value="1"/>
</dbReference>
<organism evidence="4 5">
    <name type="scientific">Vibrio scophthalmi</name>
    <dbReference type="NCBI Taxonomy" id="45658"/>
    <lineage>
        <taxon>Bacteria</taxon>
        <taxon>Pseudomonadati</taxon>
        <taxon>Pseudomonadota</taxon>
        <taxon>Gammaproteobacteria</taxon>
        <taxon>Vibrionales</taxon>
        <taxon>Vibrionaceae</taxon>
        <taxon>Vibrio</taxon>
    </lineage>
</organism>
<dbReference type="InterPro" id="IPR013762">
    <property type="entry name" value="Integrase-like_cat_sf"/>
</dbReference>
<protein>
    <recommendedName>
        <fullName evidence="3">Tyr recombinase domain-containing protein</fullName>
    </recommendedName>
</protein>
<dbReference type="GO" id="GO:0003677">
    <property type="term" value="F:DNA binding"/>
    <property type="evidence" value="ECO:0007669"/>
    <property type="project" value="UniProtKB-KW"/>
</dbReference>
<dbReference type="STRING" id="45658.VSVS12_03904"/>
<sequence>MQKTIPKITEPKKLQDFTAQFAHSVTYEQVNEITAGVYARSSLLAMTKDWNLFVEFCQLKLVTPLPASTTATRQYIEKVAKEKKYATVKRYAVTISLVHKLLSLPDPTQNQQVQQALASIRINKKGDHQQTHSFGAQQLAELTTQLSRSSSMRDWRNLAIYHVMYYSLMKRKDLRDLCFEQLDLSGEEITIELDGSRYWLNPESTAIVRKWLSVRGQHGKFVFSAIDRHENIGFEPLNDSSIFRILRSASEMLNSDVPFSGQSLRVGAVEELAKQGMKPKDIQHAGRWLSPAMPYQYLGNKTQAELEKIQFLSIKPIE</sequence>
<accession>A0A1C7FHD9</accession>
<proteinExistence type="predicted"/>
<dbReference type="AlphaFoldDB" id="A0A1C7FHD9"/>
<evidence type="ECO:0000256" key="1">
    <source>
        <dbReference type="ARBA" id="ARBA00023125"/>
    </source>
</evidence>
<dbReference type="Gene3D" id="1.10.150.130">
    <property type="match status" value="1"/>
</dbReference>